<evidence type="ECO:0000313" key="2">
    <source>
        <dbReference type="EMBL" id="MCC2120149.1"/>
    </source>
</evidence>
<proteinExistence type="predicted"/>
<organism evidence="2 3">
    <name type="scientific">Waltera acetigignens</name>
    <dbReference type="NCBI Taxonomy" id="2981769"/>
    <lineage>
        <taxon>Bacteria</taxon>
        <taxon>Bacillati</taxon>
        <taxon>Bacillota</taxon>
        <taxon>Clostridia</taxon>
        <taxon>Lachnospirales</taxon>
        <taxon>Lachnospiraceae</taxon>
        <taxon>Waltera</taxon>
    </lineage>
</organism>
<reference evidence="2 3" key="1">
    <citation type="submission" date="2021-10" db="EMBL/GenBank/DDBJ databases">
        <title>Anaerobic single-cell dispensing facilitates the cultivation of human gut bacteria.</title>
        <authorList>
            <person name="Afrizal A."/>
        </authorList>
    </citation>
    <scope>NUCLEOTIDE SEQUENCE [LARGE SCALE GENOMIC DNA]</scope>
    <source>
        <strain evidence="2 3">CLA-AA-H273</strain>
    </source>
</reference>
<comment type="caution">
    <text evidence="2">The sequence shown here is derived from an EMBL/GenBank/DDBJ whole genome shotgun (WGS) entry which is preliminary data.</text>
</comment>
<evidence type="ECO:0000313" key="3">
    <source>
        <dbReference type="Proteomes" id="UP001197795"/>
    </source>
</evidence>
<sequence length="175" mass="20237">MSNKLVEHKESKEILTGNQKKILFWICFIILSIVFITVWINILLTSKAFNTQMEEMVLGEDYYMEDIVITGKRAEDASADTISQNYFFYYNNGKVNDYHKRMQVPGFVYSEYNVGDSIVAYTTDHVSYSYYKYGILPDTEYTNNELMKVAGVLLGIGIFLLALFGVLSKKMNYKK</sequence>
<name>A0AAE3D9A1_9FIRM</name>
<evidence type="ECO:0000256" key="1">
    <source>
        <dbReference type="SAM" id="Phobius"/>
    </source>
</evidence>
<feature type="transmembrane region" description="Helical" evidence="1">
    <location>
        <begin position="22"/>
        <end position="44"/>
    </location>
</feature>
<dbReference type="RefSeq" id="WP_227064391.1">
    <property type="nucleotide sequence ID" value="NZ_JAJEPV010000026.1"/>
</dbReference>
<dbReference type="Proteomes" id="UP001197795">
    <property type="component" value="Unassembled WGS sequence"/>
</dbReference>
<protein>
    <submittedName>
        <fullName evidence="2">Uncharacterized protein</fullName>
    </submittedName>
</protein>
<keyword evidence="1" id="KW-0812">Transmembrane</keyword>
<feature type="transmembrane region" description="Helical" evidence="1">
    <location>
        <begin position="146"/>
        <end position="167"/>
    </location>
</feature>
<keyword evidence="1" id="KW-0472">Membrane</keyword>
<keyword evidence="1" id="KW-1133">Transmembrane helix</keyword>
<gene>
    <name evidence="2" type="ORF">LKD75_11235</name>
</gene>
<dbReference type="AlphaFoldDB" id="A0AAE3D9A1"/>
<keyword evidence="3" id="KW-1185">Reference proteome</keyword>
<dbReference type="EMBL" id="JAJEPV010000026">
    <property type="protein sequence ID" value="MCC2120149.1"/>
    <property type="molecule type" value="Genomic_DNA"/>
</dbReference>
<accession>A0AAE3D9A1</accession>